<protein>
    <recommendedName>
        <fullName evidence="4">Virulence-associated E family protein</fullName>
    </recommendedName>
</protein>
<organism evidence="3">
    <name type="scientific">Candidatus Paraimprobicoccus trichonymphae</name>
    <dbReference type="NCBI Taxonomy" id="3033793"/>
    <lineage>
        <taxon>Bacteria</taxon>
        <taxon>Bacillati</taxon>
        <taxon>Bacillota</taxon>
        <taxon>Clostridia</taxon>
        <taxon>Candidatus Paraimprobicoccus</taxon>
    </lineage>
</organism>
<dbReference type="AlphaFoldDB" id="A0AA48I454"/>
<reference evidence="3" key="1">
    <citation type="journal article" date="2023" name="ISME J.">
        <title>Emergence of putative energy parasites within Clostridia revealed by genome analysis of a novel endosymbiotic clade.</title>
        <authorList>
            <person name="Takahashi K."/>
            <person name="Kuwahara H."/>
            <person name="Horikawa Y."/>
            <person name="Izawa K."/>
            <person name="Kato D."/>
            <person name="Inagaki T."/>
            <person name="Yuki M."/>
            <person name="Ohkuma M."/>
            <person name="Hongoh Y."/>
        </authorList>
    </citation>
    <scope>NUCLEOTIDE SEQUENCE</scope>
    <source>
        <strain evidence="3">RsTa-C01</strain>
    </source>
</reference>
<accession>A0AA48I454</accession>
<feature type="domain" description="Virulence-associated protein E-like" evidence="1">
    <location>
        <begin position="207"/>
        <end position="427"/>
    </location>
</feature>
<dbReference type="Proteomes" id="UP001335720">
    <property type="component" value="Chromosome"/>
</dbReference>
<dbReference type="InterPro" id="IPR054468">
    <property type="entry name" value="NrSPol-like_HBD"/>
</dbReference>
<proteinExistence type="predicted"/>
<dbReference type="Pfam" id="PF05272">
    <property type="entry name" value="VapE-like_dom"/>
    <property type="match status" value="1"/>
</dbReference>
<evidence type="ECO:0000259" key="2">
    <source>
        <dbReference type="Pfam" id="PF22763"/>
    </source>
</evidence>
<evidence type="ECO:0008006" key="4">
    <source>
        <dbReference type="Google" id="ProtNLM"/>
    </source>
</evidence>
<dbReference type="InterPro" id="IPR007936">
    <property type="entry name" value="VapE-like_dom"/>
</dbReference>
<dbReference type="InterPro" id="IPR027417">
    <property type="entry name" value="P-loop_NTPase"/>
</dbReference>
<dbReference type="EMBL" id="AP027925">
    <property type="protein sequence ID" value="BED92587.1"/>
    <property type="molecule type" value="Genomic_DNA"/>
</dbReference>
<sequence>MKFSNLFDKGDISEYNSESEADQALCNFLAFYCGGDFTEIDQRFCISRLYRSKATINKAITGCRGAYYEPKRKINNHTTTNTAVKNSAAVSTIETADTSNVYNVSKKKNKKLVLKIGKQEFEHFSIEALSAYLIHKHISVRYNIMSRGVEIDGVDSKENQETLTNDLPIILFNELKDKISGCNVERVTNFLSVISGRNRYNPVLEMLKKHKWDKRDRIYELYEILNISDTDSLSRVLIFKWLCQAISMAKNDIKNPYGADGILVLQGKQGIGKTTFVRKIAIISKFCKLGQYIDPRDKDTLRRCVSAWIIELGEIETTFKSDLERLKSFITSEIDEYRLPYGRCDQVLARRSVMVGTCNSDRFLIDPTGSRRFWTVPIEKIDLKRLEKFNSLQLWLQIEEEFGKNRQGFRLTTQERELLEQRNSKHEKLLRGQAEVEDVLSKTNPSLVYKDVTVSQFKECHSEFKS</sequence>
<evidence type="ECO:0000259" key="1">
    <source>
        <dbReference type="Pfam" id="PF05272"/>
    </source>
</evidence>
<dbReference type="PANTHER" id="PTHR34985">
    <property type="entry name" value="SLR0554 PROTEIN"/>
    <property type="match status" value="1"/>
</dbReference>
<feature type="domain" description="NrS-1 polymerase-like HBD" evidence="2">
    <location>
        <begin position="19"/>
        <end position="53"/>
    </location>
</feature>
<dbReference type="Pfam" id="PF22763">
    <property type="entry name" value="NrS1-1_pol-like_HBD"/>
    <property type="match status" value="1"/>
</dbReference>
<dbReference type="PANTHER" id="PTHR34985:SF1">
    <property type="entry name" value="SLR0554 PROTEIN"/>
    <property type="match status" value="1"/>
</dbReference>
<dbReference type="SUPFAM" id="SSF52540">
    <property type="entry name" value="P-loop containing nucleoside triphosphate hydrolases"/>
    <property type="match status" value="1"/>
</dbReference>
<dbReference type="KEGG" id="ptrh:RsTaC01_0376"/>
<name>A0AA48I454_9FIRM</name>
<gene>
    <name evidence="3" type="ORF">RsTaC01_0376</name>
</gene>
<evidence type="ECO:0000313" key="3">
    <source>
        <dbReference type="EMBL" id="BED92587.1"/>
    </source>
</evidence>